<reference evidence="2 3" key="1">
    <citation type="journal article" date="2012" name="G3 (Bethesda)">
        <title>Pichia sorbitophila, an interspecies yeast hybrid reveals early steps of genome resolution following polyploidization.</title>
        <authorList>
            <person name="Leh Louis V."/>
            <person name="Despons L."/>
            <person name="Friedrich A."/>
            <person name="Martin T."/>
            <person name="Durrens P."/>
            <person name="Casaregola S."/>
            <person name="Neuveglise C."/>
            <person name="Fairhead C."/>
            <person name="Marck C."/>
            <person name="Cruz J.A."/>
            <person name="Straub M.L."/>
            <person name="Kugler V."/>
            <person name="Sacerdot C."/>
            <person name="Uzunov Z."/>
            <person name="Thierry A."/>
            <person name="Weiss S."/>
            <person name="Bleykasten C."/>
            <person name="De Montigny J."/>
            <person name="Jacques N."/>
            <person name="Jung P."/>
            <person name="Lemaire M."/>
            <person name="Mallet S."/>
            <person name="Morel G."/>
            <person name="Richard G.F."/>
            <person name="Sarkar A."/>
            <person name="Savel G."/>
            <person name="Schacherer J."/>
            <person name="Seret M.L."/>
            <person name="Talla E."/>
            <person name="Samson G."/>
            <person name="Jubin C."/>
            <person name="Poulain J."/>
            <person name="Vacherie B."/>
            <person name="Barbe V."/>
            <person name="Pelletier E."/>
            <person name="Sherman D.J."/>
            <person name="Westhof E."/>
            <person name="Weissenbach J."/>
            <person name="Baret P.V."/>
            <person name="Wincker P."/>
            <person name="Gaillardin C."/>
            <person name="Dujon B."/>
            <person name="Souciet J.L."/>
        </authorList>
    </citation>
    <scope>NUCLEOTIDE SEQUENCE [LARGE SCALE GENOMIC DNA]</scope>
    <source>
        <strain evidence="3">ATCC MYA-4447 / BCRC 22081 / CBS 7064 / NBRC 10061 / NRRL Y-12695</strain>
    </source>
</reference>
<evidence type="ECO:0000256" key="1">
    <source>
        <dbReference type="SAM" id="SignalP"/>
    </source>
</evidence>
<dbReference type="HOGENOM" id="CLU_083354_1_0_1"/>
<evidence type="ECO:0000313" key="3">
    <source>
        <dbReference type="Proteomes" id="UP000005222"/>
    </source>
</evidence>
<name>G8YPK5_PICSO</name>
<dbReference type="InParanoid" id="G8YPK5"/>
<dbReference type="OrthoDB" id="4018368at2759"/>
<feature type="signal peptide" evidence="1">
    <location>
        <begin position="1"/>
        <end position="18"/>
    </location>
</feature>
<accession>G8YPK5</accession>
<organism evidence="2 3">
    <name type="scientific">Pichia sorbitophila (strain ATCC MYA-4447 / BCRC 22081 / CBS 7064 / NBRC 10061 / NRRL Y-12695)</name>
    <name type="common">Hybrid yeast</name>
    <dbReference type="NCBI Taxonomy" id="559304"/>
    <lineage>
        <taxon>Eukaryota</taxon>
        <taxon>Fungi</taxon>
        <taxon>Dikarya</taxon>
        <taxon>Ascomycota</taxon>
        <taxon>Saccharomycotina</taxon>
        <taxon>Pichiomycetes</taxon>
        <taxon>Debaryomycetaceae</taxon>
        <taxon>Millerozyma</taxon>
    </lineage>
</organism>
<dbReference type="OMA" id="CKNINDP"/>
<gene>
    <name evidence="2" type="primary">Piso0_000614</name>
    <name evidence="2" type="ORF">GNLVRS01_PISO0D00333g</name>
</gene>
<proteinExistence type="predicted"/>
<dbReference type="Proteomes" id="UP000005222">
    <property type="component" value="Chromosome D"/>
</dbReference>
<sequence length="158" mass="17340">MKFFTFTALTALVASVSAGTSNVKLTTVSGNREVSDLGFSALHEGAGFNYIRAASGPTETYQYDEEKKTLFMQAGKFPYRFGIVNGIAQFGVNGFNEVEFKTDESGRELLTVNGSPDGFYVCKNINDPYNFSKDSYFLVTDPSNKDDCAEVLVQKADE</sequence>
<keyword evidence="1" id="KW-0732">Signal</keyword>
<dbReference type="STRING" id="559304.G8YPK5"/>
<evidence type="ECO:0000313" key="2">
    <source>
        <dbReference type="EMBL" id="CCE78590.1"/>
    </source>
</evidence>
<feature type="chain" id="PRO_5003519228" evidence="1">
    <location>
        <begin position="19"/>
        <end position="158"/>
    </location>
</feature>
<keyword evidence="3" id="KW-1185">Reference proteome</keyword>
<dbReference type="eggNOG" id="ENOG502RYR7">
    <property type="taxonomic scope" value="Eukaryota"/>
</dbReference>
<protein>
    <submittedName>
        <fullName evidence="2">Piso0_000614 protein</fullName>
    </submittedName>
</protein>
<dbReference type="AlphaFoldDB" id="G8YPK5"/>
<dbReference type="EMBL" id="FO082056">
    <property type="protein sequence ID" value="CCE78590.1"/>
    <property type="molecule type" value="Genomic_DNA"/>
</dbReference>